<feature type="compositionally biased region" description="Acidic residues" evidence="1">
    <location>
        <begin position="802"/>
        <end position="816"/>
    </location>
</feature>
<feature type="compositionally biased region" description="Polar residues" evidence="1">
    <location>
        <begin position="8"/>
        <end position="26"/>
    </location>
</feature>
<dbReference type="PANTHER" id="PTHR15326:SF2">
    <property type="entry name" value="PROTEIN TAMOZHENNIC"/>
    <property type="match status" value="1"/>
</dbReference>
<reference evidence="2" key="1">
    <citation type="journal article" date="2020" name="Fungal Divers.">
        <title>Resolving the Mortierellaceae phylogeny through synthesis of multi-gene phylogenetics and phylogenomics.</title>
        <authorList>
            <person name="Vandepol N."/>
            <person name="Liber J."/>
            <person name="Desiro A."/>
            <person name="Na H."/>
            <person name="Kennedy M."/>
            <person name="Barry K."/>
            <person name="Grigoriev I.V."/>
            <person name="Miller A.N."/>
            <person name="O'Donnell K."/>
            <person name="Stajich J.E."/>
            <person name="Bonito G."/>
        </authorList>
    </citation>
    <scope>NUCLEOTIDE SEQUENCE</scope>
    <source>
        <strain evidence="2">BC1065</strain>
    </source>
</reference>
<feature type="compositionally biased region" description="Acidic residues" evidence="1">
    <location>
        <begin position="258"/>
        <end position="271"/>
    </location>
</feature>
<dbReference type="Proteomes" id="UP000807716">
    <property type="component" value="Unassembled WGS sequence"/>
</dbReference>
<feature type="compositionally biased region" description="Acidic residues" evidence="1">
    <location>
        <begin position="305"/>
        <end position="318"/>
    </location>
</feature>
<evidence type="ECO:0000313" key="3">
    <source>
        <dbReference type="Proteomes" id="UP000807716"/>
    </source>
</evidence>
<organism evidence="2 3">
    <name type="scientific">Actinomortierella ambigua</name>
    <dbReference type="NCBI Taxonomy" id="1343610"/>
    <lineage>
        <taxon>Eukaryota</taxon>
        <taxon>Fungi</taxon>
        <taxon>Fungi incertae sedis</taxon>
        <taxon>Mucoromycota</taxon>
        <taxon>Mortierellomycotina</taxon>
        <taxon>Mortierellomycetes</taxon>
        <taxon>Mortierellales</taxon>
        <taxon>Mortierellaceae</taxon>
        <taxon>Actinomortierella</taxon>
    </lineage>
</organism>
<proteinExistence type="predicted"/>
<protein>
    <submittedName>
        <fullName evidence="2">Uncharacterized protein</fullName>
    </submittedName>
</protein>
<feature type="region of interest" description="Disordered" evidence="1">
    <location>
        <begin position="720"/>
        <end position="833"/>
    </location>
</feature>
<dbReference type="OrthoDB" id="2398776at2759"/>
<feature type="compositionally biased region" description="Polar residues" evidence="1">
    <location>
        <begin position="402"/>
        <end position="412"/>
    </location>
</feature>
<feature type="compositionally biased region" description="Basic residues" evidence="1">
    <location>
        <begin position="757"/>
        <end position="773"/>
    </location>
</feature>
<feature type="region of interest" description="Disordered" evidence="1">
    <location>
        <begin position="458"/>
        <end position="572"/>
    </location>
</feature>
<name>A0A9P6U2U3_9FUNG</name>
<sequence>MDGGVDNTRGQRNEVVQKQQEQRSNSNHDFAHMDLLAHHSVSRQQEEDKQAAEAAEAAAVALVAASAAAIAAANTTTYTRLSTTTSTSAITASTQLSAYTHRLLRSTSNANKSLLHSSQPFVTQQQPQLRHWQFTDFPIHKRPFVFNLTHDGHLPSPLNSQRKTTRPVFLGSRKRSFEDAIEMAQPLREEEPSTLEHPGWLGAIKRRKIHHSAILWTSSLSPSPYVKLLAIRGFWDVMKSRVDLSWIDPKFASLSCELDNDDDGEEADRDGDECHEGGIDSSDLDMDDQEDHHSDTFSSPSSGVEESDEGTDSCDDDGAQVLDGDRMDTSPSLLTKGDRISDAKLQTKRAWTAMGSSSMGGGEEALGGGTSMTSATPDMASAVRNTRRGPNSSKRGSRRNSDASTKNVTASPRTEDWDFRPSTLSSLPSCHSCIRRVVTKHPNAVLLFRGLWAEEERNRRQRQQIPNGVHKPSRSKIINSRPLSRAHGPIHLARSYVASSEQQSNQQQLQHQQQQHPRRRMRNSSVAAAQASEDDEDDANEDENDETTSDEGEVPTATREEQERQQQQDYEMQLRRKHGLKTPLRNPSLVEASAGYDLSDYKPWKDGTISPQRGCIQTLDRLRTHLLEPWPKEEAKAKDECTRILHRMREQLNVVINLQIHLRSMMKSAPNQLSFLLSIRHPGQVSMELLQALYGPQFIDSNAFRTIEQLLWGSDGYHRRAGTSSAETSHSHAGEEDHDTHSSQQQQEQQNDQQHYHSNHHHHHHHHRHSHHQHQLEYSHQYDEHDESRGDREAYDTSKHEEEEEEDEDEEMDDPSTDMHSSMEATVDSLGIH</sequence>
<accession>A0A9P6U2U3</accession>
<feature type="compositionally biased region" description="Basic and acidic residues" evidence="1">
    <location>
        <begin position="729"/>
        <end position="741"/>
    </location>
</feature>
<evidence type="ECO:0000256" key="1">
    <source>
        <dbReference type="SAM" id="MobiDB-lite"/>
    </source>
</evidence>
<dbReference type="PANTHER" id="PTHR15326">
    <property type="entry name" value="SPERMATOGENESIS-ASSOCIATED PROTEIN 2/TAMOZHENNIC"/>
    <property type="match status" value="1"/>
</dbReference>
<dbReference type="EMBL" id="JAAAJB010000393">
    <property type="protein sequence ID" value="KAG0256775.1"/>
    <property type="molecule type" value="Genomic_DNA"/>
</dbReference>
<feature type="compositionally biased region" description="Acidic residues" evidence="1">
    <location>
        <begin position="532"/>
        <end position="553"/>
    </location>
</feature>
<feature type="compositionally biased region" description="Gly residues" evidence="1">
    <location>
        <begin position="358"/>
        <end position="370"/>
    </location>
</feature>
<feature type="region of interest" description="Disordered" evidence="1">
    <location>
        <begin position="258"/>
        <end position="422"/>
    </location>
</feature>
<comment type="caution">
    <text evidence="2">The sequence shown here is derived from an EMBL/GenBank/DDBJ whole genome shotgun (WGS) entry which is preliminary data.</text>
</comment>
<dbReference type="AlphaFoldDB" id="A0A9P6U2U3"/>
<dbReference type="GO" id="GO:0005737">
    <property type="term" value="C:cytoplasm"/>
    <property type="evidence" value="ECO:0007669"/>
    <property type="project" value="TreeGrafter"/>
</dbReference>
<keyword evidence="3" id="KW-1185">Reference proteome</keyword>
<feature type="compositionally biased region" description="Low complexity" evidence="1">
    <location>
        <begin position="742"/>
        <end position="753"/>
    </location>
</feature>
<feature type="region of interest" description="Disordered" evidence="1">
    <location>
        <begin position="1"/>
        <end position="26"/>
    </location>
</feature>
<feature type="compositionally biased region" description="Basic and acidic residues" evidence="1">
    <location>
        <begin position="774"/>
        <end position="801"/>
    </location>
</feature>
<gene>
    <name evidence="2" type="ORF">DFQ27_005503</name>
</gene>
<evidence type="ECO:0000313" key="2">
    <source>
        <dbReference type="EMBL" id="KAG0256775.1"/>
    </source>
</evidence>
<feature type="compositionally biased region" description="Low complexity" evidence="1">
    <location>
        <begin position="502"/>
        <end position="515"/>
    </location>
</feature>